<evidence type="ECO:0000256" key="4">
    <source>
        <dbReference type="SAM" id="Phobius"/>
    </source>
</evidence>
<feature type="transmembrane region" description="Helical" evidence="4">
    <location>
        <begin position="175"/>
        <end position="192"/>
    </location>
</feature>
<evidence type="ECO:0000259" key="5">
    <source>
        <dbReference type="PROSITE" id="PS50887"/>
    </source>
</evidence>
<dbReference type="GO" id="GO:1902201">
    <property type="term" value="P:negative regulation of bacterial-type flagellum-dependent cell motility"/>
    <property type="evidence" value="ECO:0007669"/>
    <property type="project" value="TreeGrafter"/>
</dbReference>
<dbReference type="Gene3D" id="3.30.70.270">
    <property type="match status" value="1"/>
</dbReference>
<gene>
    <name evidence="6" type="ORF">SAMN02745702_00555</name>
</gene>
<dbReference type="CDD" id="cd01949">
    <property type="entry name" value="GGDEF"/>
    <property type="match status" value="1"/>
</dbReference>
<dbReference type="Proteomes" id="UP000189733">
    <property type="component" value="Unassembled WGS sequence"/>
</dbReference>
<dbReference type="InterPro" id="IPR043128">
    <property type="entry name" value="Rev_trsase/Diguanyl_cyclase"/>
</dbReference>
<dbReference type="PANTHER" id="PTHR45138:SF9">
    <property type="entry name" value="DIGUANYLATE CYCLASE DGCM-RELATED"/>
    <property type="match status" value="1"/>
</dbReference>
<evidence type="ECO:0000313" key="6">
    <source>
        <dbReference type="EMBL" id="SKA65479.1"/>
    </source>
</evidence>
<reference evidence="6 7" key="1">
    <citation type="submission" date="2017-02" db="EMBL/GenBank/DDBJ databases">
        <authorList>
            <person name="Peterson S.W."/>
        </authorList>
    </citation>
    <scope>NUCLEOTIDE SEQUENCE [LARGE SCALE GENOMIC DNA]</scope>
    <source>
        <strain evidence="6 7">DSM 18034</strain>
    </source>
</reference>
<feature type="transmembrane region" description="Helical" evidence="4">
    <location>
        <begin position="221"/>
        <end position="237"/>
    </location>
</feature>
<feature type="transmembrane region" description="Helical" evidence="4">
    <location>
        <begin position="30"/>
        <end position="49"/>
    </location>
</feature>
<dbReference type="EMBL" id="FUYA01000001">
    <property type="protein sequence ID" value="SKA65479.1"/>
    <property type="molecule type" value="Genomic_DNA"/>
</dbReference>
<dbReference type="EC" id="2.7.7.65" evidence="1"/>
<feature type="transmembrane region" description="Helical" evidence="4">
    <location>
        <begin position="111"/>
        <end position="133"/>
    </location>
</feature>
<evidence type="ECO:0000313" key="7">
    <source>
        <dbReference type="Proteomes" id="UP000189733"/>
    </source>
</evidence>
<accession>A0A1T4VKL2</accession>
<evidence type="ECO:0000256" key="2">
    <source>
        <dbReference type="ARBA" id="ARBA00034247"/>
    </source>
</evidence>
<dbReference type="PANTHER" id="PTHR45138">
    <property type="entry name" value="REGULATORY COMPONENTS OF SENSORY TRANSDUCTION SYSTEM"/>
    <property type="match status" value="1"/>
</dbReference>
<dbReference type="RefSeq" id="WP_078683847.1">
    <property type="nucleotide sequence ID" value="NZ_FUYA01000001.1"/>
</dbReference>
<dbReference type="STRING" id="1121442.SAMN02745702_00555"/>
<evidence type="ECO:0000256" key="1">
    <source>
        <dbReference type="ARBA" id="ARBA00012528"/>
    </source>
</evidence>
<keyword evidence="4" id="KW-0472">Membrane</keyword>
<dbReference type="OrthoDB" id="7323245at2"/>
<dbReference type="SUPFAM" id="SSF55073">
    <property type="entry name" value="Nucleotide cyclase"/>
    <property type="match status" value="1"/>
</dbReference>
<sequence>MSKLFSVLILPLVLFLGAFVLNVSGMTITPGLPEAACYAAAGLAGVLCWRFKRSRGVFATGLILLGFWLVSFPLASGMQYDAVSLVGYAAYADLLPIFFCILVLMGDRGLLTPWGILFFSAVAFCGALFLTVVDGGWGLLTPQVAQDLQNLFATTLHHRLLPSWADMWTWLPQPAMVHTFLAVVFLLLRAFFLADPLEVGFLGALLCTAAGLHCVGNPSASGLFFFAAFVSLIVPLFQDSYRMAFLDELTEIPSRRAMTADFKKLGGCYALAMCDIDHFKKFNDTYGHDVGDDVLRMVATHLNRVSGGGSAYRYGGEEFAILFPNSNTTDAQPHLEQVRANIENSPFTLRANDRAGSGAKGRGKATPKPRETVSVTISIGVAERKDQRQQPEDVLKEADKALYKAKNSGRNQVAVGH</sequence>
<proteinExistence type="predicted"/>
<dbReference type="NCBIfam" id="TIGR00254">
    <property type="entry name" value="GGDEF"/>
    <property type="match status" value="1"/>
</dbReference>
<feature type="transmembrane region" description="Helical" evidence="4">
    <location>
        <begin position="199"/>
        <end position="215"/>
    </location>
</feature>
<feature type="region of interest" description="Disordered" evidence="3">
    <location>
        <begin position="349"/>
        <end position="371"/>
    </location>
</feature>
<feature type="domain" description="GGDEF" evidence="5">
    <location>
        <begin position="267"/>
        <end position="417"/>
    </location>
</feature>
<keyword evidence="7" id="KW-1185">Reference proteome</keyword>
<evidence type="ECO:0000256" key="3">
    <source>
        <dbReference type="SAM" id="MobiDB-lite"/>
    </source>
</evidence>
<dbReference type="GO" id="GO:0043709">
    <property type="term" value="P:cell adhesion involved in single-species biofilm formation"/>
    <property type="evidence" value="ECO:0007669"/>
    <property type="project" value="TreeGrafter"/>
</dbReference>
<feature type="transmembrane region" description="Helical" evidence="4">
    <location>
        <begin position="82"/>
        <end position="104"/>
    </location>
</feature>
<dbReference type="InterPro" id="IPR000160">
    <property type="entry name" value="GGDEF_dom"/>
</dbReference>
<dbReference type="InterPro" id="IPR050469">
    <property type="entry name" value="Diguanylate_Cyclase"/>
</dbReference>
<dbReference type="InterPro" id="IPR029787">
    <property type="entry name" value="Nucleotide_cyclase"/>
</dbReference>
<dbReference type="SMART" id="SM00267">
    <property type="entry name" value="GGDEF"/>
    <property type="match status" value="1"/>
</dbReference>
<dbReference type="PROSITE" id="PS50887">
    <property type="entry name" value="GGDEF"/>
    <property type="match status" value="1"/>
</dbReference>
<keyword evidence="4" id="KW-1133">Transmembrane helix</keyword>
<organism evidence="6 7">
    <name type="scientific">Desulfobaculum bizertense DSM 18034</name>
    <dbReference type="NCBI Taxonomy" id="1121442"/>
    <lineage>
        <taxon>Bacteria</taxon>
        <taxon>Pseudomonadati</taxon>
        <taxon>Thermodesulfobacteriota</taxon>
        <taxon>Desulfovibrionia</taxon>
        <taxon>Desulfovibrionales</taxon>
        <taxon>Desulfovibrionaceae</taxon>
        <taxon>Desulfobaculum</taxon>
    </lineage>
</organism>
<dbReference type="GO" id="GO:0005886">
    <property type="term" value="C:plasma membrane"/>
    <property type="evidence" value="ECO:0007669"/>
    <property type="project" value="TreeGrafter"/>
</dbReference>
<dbReference type="Pfam" id="PF00990">
    <property type="entry name" value="GGDEF"/>
    <property type="match status" value="2"/>
</dbReference>
<dbReference type="GO" id="GO:0052621">
    <property type="term" value="F:diguanylate cyclase activity"/>
    <property type="evidence" value="ECO:0007669"/>
    <property type="project" value="UniProtKB-EC"/>
</dbReference>
<comment type="catalytic activity">
    <reaction evidence="2">
        <text>2 GTP = 3',3'-c-di-GMP + 2 diphosphate</text>
        <dbReference type="Rhea" id="RHEA:24898"/>
        <dbReference type="ChEBI" id="CHEBI:33019"/>
        <dbReference type="ChEBI" id="CHEBI:37565"/>
        <dbReference type="ChEBI" id="CHEBI:58805"/>
        <dbReference type="EC" id="2.7.7.65"/>
    </reaction>
</comment>
<dbReference type="AlphaFoldDB" id="A0A1T4VKL2"/>
<feature type="transmembrane region" description="Helical" evidence="4">
    <location>
        <begin position="56"/>
        <end position="76"/>
    </location>
</feature>
<keyword evidence="4" id="KW-0812">Transmembrane</keyword>
<name>A0A1T4VKL2_9BACT</name>
<protein>
    <recommendedName>
        <fullName evidence="1">diguanylate cyclase</fullName>
        <ecNumber evidence="1">2.7.7.65</ecNumber>
    </recommendedName>
</protein>